<proteinExistence type="predicted"/>
<keyword evidence="4" id="KW-1185">Reference proteome</keyword>
<keyword evidence="2" id="KW-1133">Transmembrane helix</keyword>
<gene>
    <name evidence="3" type="ORF">N4261_25565</name>
</gene>
<keyword evidence="2" id="KW-0812">Transmembrane</keyword>
<protein>
    <submittedName>
        <fullName evidence="3">Secretion protein</fullName>
    </submittedName>
</protein>
<evidence type="ECO:0000313" key="4">
    <source>
        <dbReference type="Proteomes" id="UP001064933"/>
    </source>
</evidence>
<evidence type="ECO:0000313" key="3">
    <source>
        <dbReference type="EMBL" id="UXH78276.1"/>
    </source>
</evidence>
<name>A0ABY6B241_9BURK</name>
<evidence type="ECO:0000256" key="2">
    <source>
        <dbReference type="SAM" id="Phobius"/>
    </source>
</evidence>
<feature type="transmembrane region" description="Helical" evidence="2">
    <location>
        <begin position="133"/>
        <end position="156"/>
    </location>
</feature>
<feature type="region of interest" description="Disordered" evidence="1">
    <location>
        <begin position="322"/>
        <end position="349"/>
    </location>
</feature>
<reference evidence="3" key="1">
    <citation type="submission" date="2022-10" db="EMBL/GenBank/DDBJ databases">
        <title>Characterization and whole genome sequencing of a new Roseateles species, isolated from fresh water.</title>
        <authorList>
            <person name="Guliayeva D.Y."/>
            <person name="Akhremchuk A.E."/>
            <person name="Sikolenko M.A."/>
            <person name="Valentovich L.N."/>
            <person name="Sidarenka A.V."/>
        </authorList>
    </citation>
    <scope>NUCLEOTIDE SEQUENCE</scope>
    <source>
        <strain evidence="3">BIM B-1768</strain>
    </source>
</reference>
<dbReference type="EMBL" id="CP104562">
    <property type="protein sequence ID" value="UXH78276.1"/>
    <property type="molecule type" value="Genomic_DNA"/>
</dbReference>
<accession>A0ABY6B241</accession>
<evidence type="ECO:0000256" key="1">
    <source>
        <dbReference type="SAM" id="MobiDB-lite"/>
    </source>
</evidence>
<dbReference type="Proteomes" id="UP001064933">
    <property type="component" value="Chromosome"/>
</dbReference>
<organism evidence="3 4">
    <name type="scientific">Roseateles amylovorans</name>
    <dbReference type="NCBI Taxonomy" id="2978473"/>
    <lineage>
        <taxon>Bacteria</taxon>
        <taxon>Pseudomonadati</taxon>
        <taxon>Pseudomonadota</taxon>
        <taxon>Betaproteobacteria</taxon>
        <taxon>Burkholderiales</taxon>
        <taxon>Sphaerotilaceae</taxon>
        <taxon>Roseateles</taxon>
    </lineage>
</organism>
<keyword evidence="2" id="KW-0472">Membrane</keyword>
<dbReference type="RefSeq" id="WP_261758057.1">
    <property type="nucleotide sequence ID" value="NZ_CP104562.2"/>
</dbReference>
<sequence>MKQLRILTGLHAGAQLLLTRRHYRIASDEEADLQISDWDQPALILMFDEAVDPMGDHEGSAVSLALHVSGNDGQPASPLGRLVDFMPRRFGDIVLCAGPDGAAWPSDMTLMQALMAPPPVQAPRQSASTRMKVGAVVCVAALTAGLAIVVSTQTVASATATAPIRPLERVQRALSTAGVLGLTVRQIDRRVVVEGLLPDSAATARVRAALQPFGEDQLLHRYAAASDLVRQIGDALNQPGLRVSYRGQGVFAVEGQSPDPAQLQNEARRVATDIGPLVARIEVLATETLPTSRARVGAMLNDDGLQYVQTADGIKHLSLRTPVADTSSNTEPASAPVNPGVNPSPLGEP</sequence>